<dbReference type="EC" id="3.2.1.4" evidence="10"/>
<dbReference type="PANTHER" id="PTHR31297:SF41">
    <property type="entry name" value="ENDOGLUCANASE, PUTATIVE (AFU_ORTHOLOGUE AFUA_5G01830)-RELATED"/>
    <property type="match status" value="1"/>
</dbReference>
<dbReference type="InterPro" id="IPR017853">
    <property type="entry name" value="GH"/>
</dbReference>
<dbReference type="RefSeq" id="WP_094985596.1">
    <property type="nucleotide sequence ID" value="NZ_NHNI01000002.1"/>
</dbReference>
<dbReference type="InterPro" id="IPR001919">
    <property type="entry name" value="CBD2"/>
</dbReference>
<sequence>MKLSRLKLWSVAALLGMGLMASQAQSASCRYVVTNSWGSGATANIEITNTGSTVLNGWSVNWSYINNRITNSWNANLSGSNPYSASNLSWNSSLQPGQTITFGMQVNANGAIETPVVTGAICGSSTPSSVSSSSRPSSLSSSSRSSSSVSVTSPSSSSRSSSSFSSSSLSCPQGNSWPDCPPSTWSDAYCALIGPPICVRSSSSRSSSSSSSVSSGVTSVELTRLMGIGWNVGNSLDAVGGETNWGNPLITQQLINSVKAAGFKTIRLPVAWSKFSDAQNFVIQTAWMDRVEQVVNYALNADMYVVMNIHWDGGWMQPTYAQQNYVNNRLTIMWTQIANRFKNYDDRLLFAGTNEVMVDGDYGTPTVEYYTVQNSFNQTFVDTVRATGGKNATRHLVVQGFNTNIDHTVNFAAIPVDTVSDRLMMEVHYYDPYNFTLNTNSNITQWGSIATNPNATETWANEAYTNAQFQKMKTHFVDQGVGVILGEYGVVSRLNVSGHATYRNYWNEYITKSAYDRGLVPIYWDNGYSGDGGFALFNRNTGAQLEPVLIQAIVKADD</sequence>
<dbReference type="InterPro" id="IPR050386">
    <property type="entry name" value="Glycosyl_hydrolase_5"/>
</dbReference>
<dbReference type="SMART" id="SM00637">
    <property type="entry name" value="CBD_II"/>
    <property type="match status" value="1"/>
</dbReference>
<dbReference type="PROSITE" id="PS51173">
    <property type="entry name" value="CBM2"/>
    <property type="match status" value="1"/>
</dbReference>
<evidence type="ECO:0000256" key="1">
    <source>
        <dbReference type="ARBA" id="ARBA00000966"/>
    </source>
</evidence>
<feature type="chain" id="PRO_5012537584" description="Endoglucanase" evidence="12">
    <location>
        <begin position="27"/>
        <end position="558"/>
    </location>
</feature>
<comment type="catalytic activity">
    <reaction evidence="1 10">
        <text>Endohydrolysis of (1-&gt;4)-beta-D-glucosidic linkages in cellulose, lichenin and cereal beta-D-glucans.</text>
        <dbReference type="EC" id="3.2.1.4"/>
    </reaction>
</comment>
<dbReference type="Gene3D" id="3.20.20.80">
    <property type="entry name" value="Glycosidases"/>
    <property type="match status" value="1"/>
</dbReference>
<name>A0A266Q5B7_9GAMM</name>
<keyword evidence="7 10" id="KW-0119">Carbohydrate metabolism</keyword>
<dbReference type="SUPFAM" id="SSF49384">
    <property type="entry name" value="Carbohydrate-binding domain"/>
    <property type="match status" value="1"/>
</dbReference>
<protein>
    <recommendedName>
        <fullName evidence="10">Endoglucanase</fullName>
        <ecNumber evidence="10">3.2.1.4</ecNumber>
    </recommendedName>
</protein>
<dbReference type="GO" id="GO:0009986">
    <property type="term" value="C:cell surface"/>
    <property type="evidence" value="ECO:0007669"/>
    <property type="project" value="TreeGrafter"/>
</dbReference>
<dbReference type="Gene3D" id="2.60.40.290">
    <property type="match status" value="1"/>
</dbReference>
<dbReference type="InterPro" id="IPR008965">
    <property type="entry name" value="CBM2/CBM3_carb-bd_dom_sf"/>
</dbReference>
<dbReference type="PANTHER" id="PTHR31297">
    <property type="entry name" value="GLUCAN ENDO-1,6-BETA-GLUCOSIDASE B"/>
    <property type="match status" value="1"/>
</dbReference>
<comment type="caution">
    <text evidence="14">The sequence shown here is derived from an EMBL/GenBank/DDBJ whole genome shotgun (WGS) entry which is preliminary data.</text>
</comment>
<feature type="signal peptide" evidence="12">
    <location>
        <begin position="1"/>
        <end position="26"/>
    </location>
</feature>
<feature type="compositionally biased region" description="Low complexity" evidence="11">
    <location>
        <begin position="125"/>
        <end position="170"/>
    </location>
</feature>
<accession>A0A266Q5B7</accession>
<evidence type="ECO:0000256" key="7">
    <source>
        <dbReference type="ARBA" id="ARBA00023277"/>
    </source>
</evidence>
<keyword evidence="3 12" id="KW-0732">Signal</keyword>
<evidence type="ECO:0000256" key="9">
    <source>
        <dbReference type="ARBA" id="ARBA00023326"/>
    </source>
</evidence>
<feature type="domain" description="CBM2" evidence="13">
    <location>
        <begin position="22"/>
        <end position="125"/>
    </location>
</feature>
<evidence type="ECO:0000256" key="4">
    <source>
        <dbReference type="ARBA" id="ARBA00022801"/>
    </source>
</evidence>
<dbReference type="GO" id="GO:0030247">
    <property type="term" value="F:polysaccharide binding"/>
    <property type="evidence" value="ECO:0007669"/>
    <property type="project" value="UniProtKB-UniRule"/>
</dbReference>
<keyword evidence="4 10" id="KW-0378">Hydrolase</keyword>
<keyword evidence="5 10" id="KW-0136">Cellulose degradation</keyword>
<evidence type="ECO:0000256" key="5">
    <source>
        <dbReference type="ARBA" id="ARBA00023001"/>
    </source>
</evidence>
<evidence type="ECO:0000256" key="6">
    <source>
        <dbReference type="ARBA" id="ARBA00023157"/>
    </source>
</evidence>
<evidence type="ECO:0000256" key="11">
    <source>
        <dbReference type="SAM" id="MobiDB-lite"/>
    </source>
</evidence>
<organism evidence="14 15">
    <name type="scientific">Cellvibrio mixtus</name>
    <dbReference type="NCBI Taxonomy" id="39650"/>
    <lineage>
        <taxon>Bacteria</taxon>
        <taxon>Pseudomonadati</taxon>
        <taxon>Pseudomonadota</taxon>
        <taxon>Gammaproteobacteria</taxon>
        <taxon>Cellvibrionales</taxon>
        <taxon>Cellvibrionaceae</taxon>
        <taxon>Cellvibrio</taxon>
    </lineage>
</organism>
<evidence type="ECO:0000256" key="3">
    <source>
        <dbReference type="ARBA" id="ARBA00022729"/>
    </source>
</evidence>
<evidence type="ECO:0000256" key="10">
    <source>
        <dbReference type="RuleBase" id="RU361153"/>
    </source>
</evidence>
<dbReference type="GO" id="GO:0030245">
    <property type="term" value="P:cellulose catabolic process"/>
    <property type="evidence" value="ECO:0007669"/>
    <property type="project" value="UniProtKB-KW"/>
</dbReference>
<evidence type="ECO:0000313" key="15">
    <source>
        <dbReference type="Proteomes" id="UP000216101"/>
    </source>
</evidence>
<dbReference type="PROSITE" id="PS00561">
    <property type="entry name" value="CBM2_A"/>
    <property type="match status" value="1"/>
</dbReference>
<evidence type="ECO:0000256" key="12">
    <source>
        <dbReference type="SAM" id="SignalP"/>
    </source>
</evidence>
<proteinExistence type="inferred from homology"/>
<keyword evidence="15" id="KW-1185">Reference proteome</keyword>
<dbReference type="Pfam" id="PF00553">
    <property type="entry name" value="CBM_2"/>
    <property type="match status" value="1"/>
</dbReference>
<feature type="region of interest" description="Disordered" evidence="11">
    <location>
        <begin position="125"/>
        <end position="174"/>
    </location>
</feature>
<dbReference type="InterPro" id="IPR001547">
    <property type="entry name" value="Glyco_hydro_5"/>
</dbReference>
<evidence type="ECO:0000259" key="13">
    <source>
        <dbReference type="PROSITE" id="PS51173"/>
    </source>
</evidence>
<evidence type="ECO:0000256" key="8">
    <source>
        <dbReference type="ARBA" id="ARBA00023295"/>
    </source>
</evidence>
<dbReference type="AlphaFoldDB" id="A0A266Q5B7"/>
<evidence type="ECO:0000256" key="2">
    <source>
        <dbReference type="ARBA" id="ARBA00005641"/>
    </source>
</evidence>
<dbReference type="GO" id="GO:0005576">
    <property type="term" value="C:extracellular region"/>
    <property type="evidence" value="ECO:0007669"/>
    <property type="project" value="TreeGrafter"/>
</dbReference>
<dbReference type="SUPFAM" id="SSF51445">
    <property type="entry name" value="(Trans)glycosidases"/>
    <property type="match status" value="1"/>
</dbReference>
<dbReference type="InterPro" id="IPR012291">
    <property type="entry name" value="CBM2_carb-bd_dom_sf"/>
</dbReference>
<dbReference type="EMBL" id="NHNI01000002">
    <property type="protein sequence ID" value="OZY84549.1"/>
    <property type="molecule type" value="Genomic_DNA"/>
</dbReference>
<gene>
    <name evidence="14" type="ORF">CBP51_15255</name>
</gene>
<keyword evidence="8 10" id="KW-0326">Glycosidase</keyword>
<keyword evidence="6" id="KW-1015">Disulfide bond</keyword>
<dbReference type="GO" id="GO:0008422">
    <property type="term" value="F:beta-glucosidase activity"/>
    <property type="evidence" value="ECO:0007669"/>
    <property type="project" value="TreeGrafter"/>
</dbReference>
<comment type="similarity">
    <text evidence="2 10">Belongs to the glycosyl hydrolase 5 (cellulase A) family.</text>
</comment>
<reference evidence="15" key="1">
    <citation type="submission" date="2017-05" db="EMBL/GenBank/DDBJ databases">
        <authorList>
            <person name="Barney B.M."/>
        </authorList>
    </citation>
    <scope>NUCLEOTIDE SEQUENCE [LARGE SCALE GENOMIC DNA]</scope>
    <source>
        <strain evidence="15">PSBB022</strain>
    </source>
</reference>
<keyword evidence="9 10" id="KW-0624">Polysaccharide degradation</keyword>
<dbReference type="Pfam" id="PF00150">
    <property type="entry name" value="Cellulase"/>
    <property type="match status" value="1"/>
</dbReference>
<dbReference type="InterPro" id="IPR018366">
    <property type="entry name" value="CBM2_CS"/>
</dbReference>
<dbReference type="Proteomes" id="UP000216101">
    <property type="component" value="Unassembled WGS sequence"/>
</dbReference>
<dbReference type="GO" id="GO:0008810">
    <property type="term" value="F:cellulase activity"/>
    <property type="evidence" value="ECO:0007669"/>
    <property type="project" value="UniProtKB-EC"/>
</dbReference>
<evidence type="ECO:0000313" key="14">
    <source>
        <dbReference type="EMBL" id="OZY84549.1"/>
    </source>
</evidence>